<proteinExistence type="predicted"/>
<dbReference type="InterPro" id="IPR050816">
    <property type="entry name" value="Flavin-dep_Halogenase_NPB"/>
</dbReference>
<sequence length="490" mass="53386">MKQYDVAVIGSGYSGTILARVLTSLGMRVAIIDSQSHPRFAIGESSTPIADIMLRRLGLRYGLDDLVSLSTWGGWQRHHTDLPVGRKRGFSYFSHQRGQSFCESALGQRSLLAAASPRDDVADTQWYRPNLDAYLCDQAVDSGATLLAPAKLVAMESAGTRWRLTMGSGPTKHLDAQWVIDASGHAAVMAGMRTVADRTESLATRTHCTFAHFTGVQSWSASLRRAGIAGGDLPFDCDDSAQHHLLGHGWMWMLRFAAAPTKPPITSVGYTAPLDRPLDWSGFPSIDAALADANRVAPDGGWRTTGRLQRYVDPIGGPRALMLPTAALTLDPLHSTGIAHGLSGVQRIAEILTTAESNTRDAMIADYAHNFHREVRLLDQLVSTAYDVMDDFPRFAAACMLYFAGAIACEERLQVGQPSAPLSTGRPIPAAMWSADDDAFLVVADKACQAIRNRQETRFESIVRDLIGPWNDIGLMDPDVQNRYAYTATK</sequence>
<keyword evidence="1" id="KW-0560">Oxidoreductase</keyword>
<dbReference type="PANTHER" id="PTHR43747:SF5">
    <property type="entry name" value="FAD-BINDING DOMAIN-CONTAINING PROTEIN"/>
    <property type="match status" value="1"/>
</dbReference>
<dbReference type="KEGG" id="rlc:K227x_49800"/>
<dbReference type="InterPro" id="IPR036188">
    <property type="entry name" value="FAD/NAD-bd_sf"/>
</dbReference>
<organism evidence="2 3">
    <name type="scientific">Rubripirellula lacrimiformis</name>
    <dbReference type="NCBI Taxonomy" id="1930273"/>
    <lineage>
        <taxon>Bacteria</taxon>
        <taxon>Pseudomonadati</taxon>
        <taxon>Planctomycetota</taxon>
        <taxon>Planctomycetia</taxon>
        <taxon>Pirellulales</taxon>
        <taxon>Pirellulaceae</taxon>
        <taxon>Rubripirellula</taxon>
    </lineage>
</organism>
<evidence type="ECO:0000313" key="3">
    <source>
        <dbReference type="Proteomes" id="UP000318538"/>
    </source>
</evidence>
<dbReference type="PANTHER" id="PTHR43747">
    <property type="entry name" value="FAD-BINDING PROTEIN"/>
    <property type="match status" value="1"/>
</dbReference>
<dbReference type="SUPFAM" id="SSF51905">
    <property type="entry name" value="FAD/NAD(P)-binding domain"/>
    <property type="match status" value="1"/>
</dbReference>
<keyword evidence="3" id="KW-1185">Reference proteome</keyword>
<dbReference type="EMBL" id="CP036525">
    <property type="protein sequence ID" value="QDT06570.1"/>
    <property type="molecule type" value="Genomic_DNA"/>
</dbReference>
<name>A0A517NHG5_9BACT</name>
<evidence type="ECO:0000256" key="1">
    <source>
        <dbReference type="ARBA" id="ARBA00023002"/>
    </source>
</evidence>
<dbReference type="Gene3D" id="3.50.50.60">
    <property type="entry name" value="FAD/NAD(P)-binding domain"/>
    <property type="match status" value="1"/>
</dbReference>
<protein>
    <recommendedName>
        <fullName evidence="4">Tryptophan halogenase</fullName>
    </recommendedName>
</protein>
<dbReference type="RefSeq" id="WP_145173367.1">
    <property type="nucleotide sequence ID" value="NZ_CP036525.1"/>
</dbReference>
<dbReference type="GO" id="GO:0016491">
    <property type="term" value="F:oxidoreductase activity"/>
    <property type="evidence" value="ECO:0007669"/>
    <property type="project" value="UniProtKB-KW"/>
</dbReference>
<dbReference type="AlphaFoldDB" id="A0A517NHG5"/>
<reference evidence="2 3" key="1">
    <citation type="submission" date="2019-02" db="EMBL/GenBank/DDBJ databases">
        <title>Deep-cultivation of Planctomycetes and their phenomic and genomic characterization uncovers novel biology.</title>
        <authorList>
            <person name="Wiegand S."/>
            <person name="Jogler M."/>
            <person name="Boedeker C."/>
            <person name="Pinto D."/>
            <person name="Vollmers J."/>
            <person name="Rivas-Marin E."/>
            <person name="Kohn T."/>
            <person name="Peeters S.H."/>
            <person name="Heuer A."/>
            <person name="Rast P."/>
            <person name="Oberbeckmann S."/>
            <person name="Bunk B."/>
            <person name="Jeske O."/>
            <person name="Meyerdierks A."/>
            <person name="Storesund J.E."/>
            <person name="Kallscheuer N."/>
            <person name="Luecker S."/>
            <person name="Lage O.M."/>
            <person name="Pohl T."/>
            <person name="Merkel B.J."/>
            <person name="Hornburger P."/>
            <person name="Mueller R.-W."/>
            <person name="Bruemmer F."/>
            <person name="Labrenz M."/>
            <person name="Spormann A.M."/>
            <person name="Op den Camp H."/>
            <person name="Overmann J."/>
            <person name="Amann R."/>
            <person name="Jetten M.S.M."/>
            <person name="Mascher T."/>
            <person name="Medema M.H."/>
            <person name="Devos D.P."/>
            <person name="Kaster A.-K."/>
            <person name="Ovreas L."/>
            <person name="Rohde M."/>
            <person name="Galperin M.Y."/>
            <person name="Jogler C."/>
        </authorList>
    </citation>
    <scope>NUCLEOTIDE SEQUENCE [LARGE SCALE GENOMIC DNA]</scope>
    <source>
        <strain evidence="2 3">K22_7</strain>
    </source>
</reference>
<dbReference type="Proteomes" id="UP000318538">
    <property type="component" value="Chromosome"/>
</dbReference>
<dbReference type="OrthoDB" id="103324at2"/>
<evidence type="ECO:0008006" key="4">
    <source>
        <dbReference type="Google" id="ProtNLM"/>
    </source>
</evidence>
<accession>A0A517NHG5</accession>
<gene>
    <name evidence="2" type="ORF">K227x_49800</name>
</gene>
<evidence type="ECO:0000313" key="2">
    <source>
        <dbReference type="EMBL" id="QDT06570.1"/>
    </source>
</evidence>